<keyword evidence="3" id="KW-0238">DNA-binding</keyword>
<dbReference type="Gene3D" id="3.40.190.10">
    <property type="entry name" value="Periplasmic binding protein-like II"/>
    <property type="match status" value="2"/>
</dbReference>
<name>A0A1Y5SLI5_9RHOB</name>
<dbReference type="InterPro" id="IPR005119">
    <property type="entry name" value="LysR_subst-bd"/>
</dbReference>
<evidence type="ECO:0000256" key="1">
    <source>
        <dbReference type="ARBA" id="ARBA00009437"/>
    </source>
</evidence>
<feature type="domain" description="HTH lysR-type" evidence="5">
    <location>
        <begin position="13"/>
        <end position="70"/>
    </location>
</feature>
<accession>A0A1Y5SLI5</accession>
<dbReference type="GO" id="GO:0003677">
    <property type="term" value="F:DNA binding"/>
    <property type="evidence" value="ECO:0007669"/>
    <property type="project" value="UniProtKB-KW"/>
</dbReference>
<keyword evidence="7" id="KW-1185">Reference proteome</keyword>
<dbReference type="InterPro" id="IPR036390">
    <property type="entry name" value="WH_DNA-bd_sf"/>
</dbReference>
<comment type="similarity">
    <text evidence="1">Belongs to the LysR transcriptional regulatory family.</text>
</comment>
<sequence length="306" mass="33077">MKLTPKTPNIDHIDLKLISALIALIEERSTTLAAQRLHLAQSTVSGTLARLREIFDDELLVRQGRELVPTARAEELLEAVRPHYDGLAAALGEVSAFDPAEDARVFTLGCTDAFALAALPRLTQSLRQTAPYCDLSVRVGDYLTLPAMLSSGDVSTVAGYLRDEAGATAKTRTLRNAPWVVLRNADAPVIDGTDDFCARPHALVTPMGDLSGFVDDQLASIDKDRRIVIGLSSFALILPTLPGTDLITTVPDFVANALMRHANFAVDPCPVAVPPVKNALTWSATAHRNPAEIWFRDTVTKAFDEA</sequence>
<dbReference type="InterPro" id="IPR000847">
    <property type="entry name" value="LysR_HTH_N"/>
</dbReference>
<dbReference type="AlphaFoldDB" id="A0A1Y5SLI5"/>
<dbReference type="RefSeq" id="WP_085864534.1">
    <property type="nucleotide sequence ID" value="NZ_FWFT01000003.1"/>
</dbReference>
<dbReference type="Pfam" id="PF00126">
    <property type="entry name" value="HTH_1"/>
    <property type="match status" value="1"/>
</dbReference>
<dbReference type="Proteomes" id="UP000193623">
    <property type="component" value="Unassembled WGS sequence"/>
</dbReference>
<evidence type="ECO:0000313" key="7">
    <source>
        <dbReference type="Proteomes" id="UP000193623"/>
    </source>
</evidence>
<reference evidence="6 7" key="1">
    <citation type="submission" date="2017-03" db="EMBL/GenBank/DDBJ databases">
        <authorList>
            <person name="Afonso C.L."/>
            <person name="Miller P.J."/>
            <person name="Scott M.A."/>
            <person name="Spackman E."/>
            <person name="Goraichik I."/>
            <person name="Dimitrov K.M."/>
            <person name="Suarez D.L."/>
            <person name="Swayne D.E."/>
        </authorList>
    </citation>
    <scope>NUCLEOTIDE SEQUENCE [LARGE SCALE GENOMIC DNA]</scope>
    <source>
        <strain evidence="6 7">CECT 8397</strain>
    </source>
</reference>
<dbReference type="Pfam" id="PF03466">
    <property type="entry name" value="LysR_substrate"/>
    <property type="match status" value="1"/>
</dbReference>
<dbReference type="InterPro" id="IPR050389">
    <property type="entry name" value="LysR-type_TF"/>
</dbReference>
<evidence type="ECO:0000256" key="2">
    <source>
        <dbReference type="ARBA" id="ARBA00023015"/>
    </source>
</evidence>
<organism evidence="6 7">
    <name type="scientific">Pseudooctadecabacter jejudonensis</name>
    <dbReference type="NCBI Taxonomy" id="1391910"/>
    <lineage>
        <taxon>Bacteria</taxon>
        <taxon>Pseudomonadati</taxon>
        <taxon>Pseudomonadota</taxon>
        <taxon>Alphaproteobacteria</taxon>
        <taxon>Rhodobacterales</taxon>
        <taxon>Paracoccaceae</taxon>
        <taxon>Pseudooctadecabacter</taxon>
    </lineage>
</organism>
<evidence type="ECO:0000256" key="4">
    <source>
        <dbReference type="ARBA" id="ARBA00023163"/>
    </source>
</evidence>
<evidence type="ECO:0000259" key="5">
    <source>
        <dbReference type="PROSITE" id="PS50931"/>
    </source>
</evidence>
<proteinExistence type="inferred from homology"/>
<dbReference type="OrthoDB" id="9774011at2"/>
<evidence type="ECO:0000256" key="3">
    <source>
        <dbReference type="ARBA" id="ARBA00023125"/>
    </source>
</evidence>
<evidence type="ECO:0000313" key="6">
    <source>
        <dbReference type="EMBL" id="SLN41779.1"/>
    </source>
</evidence>
<keyword evidence="2" id="KW-0805">Transcription regulation</keyword>
<dbReference type="SUPFAM" id="SSF53850">
    <property type="entry name" value="Periplasmic binding protein-like II"/>
    <property type="match status" value="1"/>
</dbReference>
<dbReference type="PROSITE" id="PS50931">
    <property type="entry name" value="HTH_LYSR"/>
    <property type="match status" value="1"/>
</dbReference>
<gene>
    <name evidence="6" type="primary">nodD2</name>
    <name evidence="6" type="ORF">PSJ8397_02113</name>
</gene>
<dbReference type="Gene3D" id="1.10.10.10">
    <property type="entry name" value="Winged helix-like DNA-binding domain superfamily/Winged helix DNA-binding domain"/>
    <property type="match status" value="1"/>
</dbReference>
<dbReference type="EMBL" id="FWFT01000003">
    <property type="protein sequence ID" value="SLN41779.1"/>
    <property type="molecule type" value="Genomic_DNA"/>
</dbReference>
<protein>
    <submittedName>
        <fullName evidence="6">Nodulation protein D 2</fullName>
    </submittedName>
</protein>
<dbReference type="GO" id="GO:0003700">
    <property type="term" value="F:DNA-binding transcription factor activity"/>
    <property type="evidence" value="ECO:0007669"/>
    <property type="project" value="InterPro"/>
</dbReference>
<keyword evidence="4" id="KW-0804">Transcription</keyword>
<dbReference type="PANTHER" id="PTHR30118:SF15">
    <property type="entry name" value="TRANSCRIPTIONAL REGULATORY PROTEIN"/>
    <property type="match status" value="1"/>
</dbReference>
<dbReference type="PANTHER" id="PTHR30118">
    <property type="entry name" value="HTH-TYPE TRANSCRIPTIONAL REGULATOR LEUO-RELATED"/>
    <property type="match status" value="1"/>
</dbReference>
<dbReference type="SUPFAM" id="SSF46785">
    <property type="entry name" value="Winged helix' DNA-binding domain"/>
    <property type="match status" value="1"/>
</dbReference>
<dbReference type="InterPro" id="IPR036388">
    <property type="entry name" value="WH-like_DNA-bd_sf"/>
</dbReference>